<protein>
    <submittedName>
        <fullName evidence="2">Uncharacterized protein</fullName>
    </submittedName>
</protein>
<reference evidence="2" key="1">
    <citation type="journal article" date="2015" name="Nature">
        <title>Complex archaea that bridge the gap between prokaryotes and eukaryotes.</title>
        <authorList>
            <person name="Spang A."/>
            <person name="Saw J.H."/>
            <person name="Jorgensen S.L."/>
            <person name="Zaremba-Niedzwiedzka K."/>
            <person name="Martijn J."/>
            <person name="Lind A.E."/>
            <person name="van Eijk R."/>
            <person name="Schleper C."/>
            <person name="Guy L."/>
            <person name="Ettema T.J."/>
        </authorList>
    </citation>
    <scope>NUCLEOTIDE SEQUENCE</scope>
</reference>
<comment type="caution">
    <text evidence="2">The sequence shown here is derived from an EMBL/GenBank/DDBJ whole genome shotgun (WGS) entry which is preliminary data.</text>
</comment>
<gene>
    <name evidence="2" type="ORF">LCGC14_1134660</name>
</gene>
<feature type="region of interest" description="Disordered" evidence="1">
    <location>
        <begin position="29"/>
        <end position="53"/>
    </location>
</feature>
<dbReference type="EMBL" id="LAZR01005338">
    <property type="protein sequence ID" value="KKN00756.1"/>
    <property type="molecule type" value="Genomic_DNA"/>
</dbReference>
<organism evidence="2">
    <name type="scientific">marine sediment metagenome</name>
    <dbReference type="NCBI Taxonomy" id="412755"/>
    <lineage>
        <taxon>unclassified sequences</taxon>
        <taxon>metagenomes</taxon>
        <taxon>ecological metagenomes</taxon>
    </lineage>
</organism>
<name>A0A0F9PIB0_9ZZZZ</name>
<dbReference type="AlphaFoldDB" id="A0A0F9PIB0"/>
<evidence type="ECO:0000313" key="2">
    <source>
        <dbReference type="EMBL" id="KKN00756.1"/>
    </source>
</evidence>
<evidence type="ECO:0000256" key="1">
    <source>
        <dbReference type="SAM" id="MobiDB-lite"/>
    </source>
</evidence>
<proteinExistence type="predicted"/>
<accession>A0A0F9PIB0</accession>
<sequence>MGDKYADSSILMPSLKSASPILQEPFSSYPSIPGGLSPQPAMSDQCLYRNTHG</sequence>